<dbReference type="PANTHER" id="PTHR43384">
    <property type="entry name" value="SEPTUM SITE-DETERMINING PROTEIN MIND HOMOLOG, CHLOROPLASTIC-RELATED"/>
    <property type="match status" value="1"/>
</dbReference>
<dbReference type="Proteomes" id="UP000037237">
    <property type="component" value="Unassembled WGS sequence"/>
</dbReference>
<gene>
    <name evidence="2" type="ORF">AC477_02505</name>
</gene>
<dbReference type="GO" id="GO:0005524">
    <property type="term" value="F:ATP binding"/>
    <property type="evidence" value="ECO:0007669"/>
    <property type="project" value="TreeGrafter"/>
</dbReference>
<sequence>MKRLVTMGRGGSGKTTFVSLMTKYFIEKGETPILLIDADPDQNLSEMLGIDLKEEGKRTVSELLVETFLEGGGTTVGVPPSKRIESKIWELGLYEGQLFDFMAIGTKFIEGCYCLPNNALKNALDGLIKTYNYVIIDSPGGLEHLNRRISSKIDDIFDIIDPSQKSFHHVERAYKVAQEVKIEFNNFYVVGGNRVPVELEEEVAKRTKLEYLGKISYDKEVENFVLYGKPLLDIPETSVAYNSVKKILRKAGY</sequence>
<dbReference type="PANTHER" id="PTHR43384:SF7">
    <property type="entry name" value="CARBON-MONOXIDE DEHYDROGENASE ACCESSORY PROTEIN"/>
    <property type="match status" value="1"/>
</dbReference>
<dbReference type="EMBL" id="LFWU01000054">
    <property type="protein sequence ID" value="KON32746.1"/>
    <property type="molecule type" value="Genomic_DNA"/>
</dbReference>
<dbReference type="GO" id="GO:0016887">
    <property type="term" value="F:ATP hydrolysis activity"/>
    <property type="evidence" value="ECO:0007669"/>
    <property type="project" value="TreeGrafter"/>
</dbReference>
<dbReference type="SUPFAM" id="SSF52540">
    <property type="entry name" value="P-loop containing nucleoside triphosphate hydrolases"/>
    <property type="match status" value="1"/>
</dbReference>
<dbReference type="InterPro" id="IPR025669">
    <property type="entry name" value="AAA_dom"/>
</dbReference>
<reference evidence="2 3" key="1">
    <citation type="submission" date="2015-06" db="EMBL/GenBank/DDBJ databases">
        <title>New insights into the roles of widespread benthic archaea in carbon and nitrogen cycling.</title>
        <authorList>
            <person name="Lazar C.S."/>
            <person name="Baker B.J."/>
            <person name="Seitz K.W."/>
            <person name="Hyde A.S."/>
            <person name="Dick G.J."/>
            <person name="Hinrichs K.-U."/>
            <person name="Teske A.P."/>
        </authorList>
    </citation>
    <scope>NUCLEOTIDE SEQUENCE [LARGE SCALE GENOMIC DNA]</scope>
    <source>
        <strain evidence="2">SG8-32-1</strain>
    </source>
</reference>
<comment type="caution">
    <text evidence="2">The sequence shown here is derived from an EMBL/GenBank/DDBJ whole genome shotgun (WGS) entry which is preliminary data.</text>
</comment>
<dbReference type="GO" id="GO:0009898">
    <property type="term" value="C:cytoplasmic side of plasma membrane"/>
    <property type="evidence" value="ECO:0007669"/>
    <property type="project" value="TreeGrafter"/>
</dbReference>
<evidence type="ECO:0000259" key="1">
    <source>
        <dbReference type="Pfam" id="PF13614"/>
    </source>
</evidence>
<dbReference type="AlphaFoldDB" id="A0A0M0BX48"/>
<dbReference type="InterPro" id="IPR027417">
    <property type="entry name" value="P-loop_NTPase"/>
</dbReference>
<dbReference type="PIRSF" id="PIRSF005647">
    <property type="entry name" value="CooC"/>
    <property type="match status" value="1"/>
</dbReference>
<dbReference type="InterPro" id="IPR014433">
    <property type="entry name" value="CooC"/>
</dbReference>
<dbReference type="GO" id="GO:0005829">
    <property type="term" value="C:cytosol"/>
    <property type="evidence" value="ECO:0007669"/>
    <property type="project" value="TreeGrafter"/>
</dbReference>
<proteinExistence type="predicted"/>
<dbReference type="GO" id="GO:0051782">
    <property type="term" value="P:negative regulation of cell division"/>
    <property type="evidence" value="ECO:0007669"/>
    <property type="project" value="TreeGrafter"/>
</dbReference>
<evidence type="ECO:0000313" key="3">
    <source>
        <dbReference type="Proteomes" id="UP000037237"/>
    </source>
</evidence>
<dbReference type="InterPro" id="IPR050625">
    <property type="entry name" value="ParA/MinD_ATPase"/>
</dbReference>
<feature type="domain" description="AAA" evidence="1">
    <location>
        <begin position="9"/>
        <end position="186"/>
    </location>
</feature>
<name>A0A0M0BX48_9ARCH</name>
<protein>
    <submittedName>
        <fullName evidence="2">Cobalamin biosynthesis protein</fullName>
    </submittedName>
</protein>
<accession>A0A0M0BX48</accession>
<dbReference type="Pfam" id="PF13614">
    <property type="entry name" value="AAA_31"/>
    <property type="match status" value="1"/>
</dbReference>
<evidence type="ECO:0000313" key="2">
    <source>
        <dbReference type="EMBL" id="KON32746.1"/>
    </source>
</evidence>
<dbReference type="Gene3D" id="3.40.50.300">
    <property type="entry name" value="P-loop containing nucleotide triphosphate hydrolases"/>
    <property type="match status" value="1"/>
</dbReference>
<organism evidence="2 3">
    <name type="scientific">miscellaneous Crenarchaeota group-1 archaeon SG8-32-1</name>
    <dbReference type="NCBI Taxonomy" id="1685124"/>
    <lineage>
        <taxon>Archaea</taxon>
        <taxon>Candidatus Bathyarchaeota</taxon>
        <taxon>MCG-1</taxon>
    </lineage>
</organism>